<proteinExistence type="predicted"/>
<dbReference type="OrthoDB" id="20872at2759"/>
<reference evidence="3" key="2">
    <citation type="submission" date="2020-11" db="EMBL/GenBank/DDBJ databases">
        <title>Whole genome sequencing of Colletotrichum sp.</title>
        <authorList>
            <person name="Li H."/>
        </authorList>
    </citation>
    <scope>NUCLEOTIDE SEQUENCE</scope>
    <source>
        <strain evidence="3">CkLH20</strain>
    </source>
</reference>
<evidence type="ECO:0000313" key="3">
    <source>
        <dbReference type="EMBL" id="KAF9881441.1"/>
    </source>
</evidence>
<evidence type="ECO:0000259" key="1">
    <source>
        <dbReference type="Pfam" id="PF01048"/>
    </source>
</evidence>
<gene>
    <name evidence="3" type="ORF">CkaCkLH20_00587</name>
</gene>
<dbReference type="InterPro" id="IPR000845">
    <property type="entry name" value="Nucleoside_phosphorylase_d"/>
</dbReference>
<feature type="domain" description="Nucleoside phosphorylase" evidence="1">
    <location>
        <begin position="15"/>
        <end position="252"/>
    </location>
</feature>
<dbReference type="InterPro" id="IPR053137">
    <property type="entry name" value="NLR-like"/>
</dbReference>
<dbReference type="GeneID" id="62156381"/>
<dbReference type="PANTHER" id="PTHR46082:SF6">
    <property type="entry name" value="AAA+ ATPASE DOMAIN-CONTAINING PROTEIN-RELATED"/>
    <property type="match status" value="1"/>
</dbReference>
<dbReference type="SUPFAM" id="SSF53167">
    <property type="entry name" value="Purine and uridine phosphorylases"/>
    <property type="match status" value="1"/>
</dbReference>
<dbReference type="GO" id="GO:0009116">
    <property type="term" value="P:nucleoside metabolic process"/>
    <property type="evidence" value="ECO:0007669"/>
    <property type="project" value="InterPro"/>
</dbReference>
<dbReference type="RefSeq" id="XP_038750902.1">
    <property type="nucleotide sequence ID" value="XM_038883307.1"/>
</dbReference>
<evidence type="ECO:0000313" key="4">
    <source>
        <dbReference type="Proteomes" id="UP000781932"/>
    </source>
</evidence>
<evidence type="ECO:0000259" key="2">
    <source>
        <dbReference type="Pfam" id="PF17106"/>
    </source>
</evidence>
<dbReference type="Pfam" id="PF17106">
    <property type="entry name" value="NACHT_sigma"/>
    <property type="match status" value="1"/>
</dbReference>
<dbReference type="Gene3D" id="3.40.50.1580">
    <property type="entry name" value="Nucleoside phosphorylase domain"/>
    <property type="match status" value="1"/>
</dbReference>
<dbReference type="InterPro" id="IPR035994">
    <property type="entry name" value="Nucleoside_phosphorylase_sf"/>
</dbReference>
<feature type="domain" description="NACHT-NTPase sigma" evidence="2">
    <location>
        <begin position="303"/>
        <end position="325"/>
    </location>
</feature>
<dbReference type="Pfam" id="PF01048">
    <property type="entry name" value="PNP_UDP_1"/>
    <property type="match status" value="1"/>
</dbReference>
<keyword evidence="4" id="KW-1185">Reference proteome</keyword>
<accession>A0A9P6IG72</accession>
<dbReference type="Proteomes" id="UP000781932">
    <property type="component" value="Unassembled WGS sequence"/>
</dbReference>
<reference evidence="3" key="1">
    <citation type="submission" date="2020-03" db="EMBL/GenBank/DDBJ databases">
        <authorList>
            <person name="He L."/>
        </authorList>
    </citation>
    <scope>NUCLEOTIDE SEQUENCE</scope>
    <source>
        <strain evidence="3">CkLH20</strain>
    </source>
</reference>
<name>A0A9P6IG72_9PEZI</name>
<dbReference type="GO" id="GO:0003824">
    <property type="term" value="F:catalytic activity"/>
    <property type="evidence" value="ECO:0007669"/>
    <property type="project" value="InterPro"/>
</dbReference>
<dbReference type="AlphaFoldDB" id="A0A9P6IG72"/>
<evidence type="ECO:0008006" key="5">
    <source>
        <dbReference type="Google" id="ProtNLM"/>
    </source>
</evidence>
<dbReference type="PANTHER" id="PTHR46082">
    <property type="entry name" value="ATP/GTP-BINDING PROTEIN-RELATED"/>
    <property type="match status" value="1"/>
</dbReference>
<dbReference type="InterPro" id="IPR031353">
    <property type="entry name" value="NACHT_sigma"/>
</dbReference>
<protein>
    <recommendedName>
        <fullName evidence="5">Nucleoside phosphorylase domain-containing protein</fullName>
    </recommendedName>
</protein>
<dbReference type="EMBL" id="JAATWM020000002">
    <property type="protein sequence ID" value="KAF9881441.1"/>
    <property type="molecule type" value="Genomic_DNA"/>
</dbReference>
<sequence length="328" mass="35759">MANFAPPQRREAFEVAVVCALPLEYDAATLIFDEFWDEDGDRFGKAQNDPNSYTTGRMGRHNVVLALLPNMGKVGSAGAAAALRSSYTGLKIAILAGVCGGVPSHGGEVNGIVLGDVVVSKRVVQFDLGRQYPDKFTRKDTVDDNLGRASLDIRSLIGIFETEFGLGRLEDRALDVLDSIQQKAIVKRRRTRDSETQLPRLHVGNVASGDTVMKSGEHRDRLAKEHNIIAFEMEGAGMWDQILCVVVKGVCDYADSHKNKRWQPYAAITSAAATRAILDRYIQQDKPIAVDEGSPGGRHTIKFNNTGSGTQNNNTGSGKQYVAESMSF</sequence>
<organism evidence="3 4">
    <name type="scientific">Colletotrichum karsti</name>
    <dbReference type="NCBI Taxonomy" id="1095194"/>
    <lineage>
        <taxon>Eukaryota</taxon>
        <taxon>Fungi</taxon>
        <taxon>Dikarya</taxon>
        <taxon>Ascomycota</taxon>
        <taxon>Pezizomycotina</taxon>
        <taxon>Sordariomycetes</taxon>
        <taxon>Hypocreomycetidae</taxon>
        <taxon>Glomerellales</taxon>
        <taxon>Glomerellaceae</taxon>
        <taxon>Colletotrichum</taxon>
        <taxon>Colletotrichum boninense species complex</taxon>
    </lineage>
</organism>
<comment type="caution">
    <text evidence="3">The sequence shown here is derived from an EMBL/GenBank/DDBJ whole genome shotgun (WGS) entry which is preliminary data.</text>
</comment>